<feature type="signal peptide" evidence="2">
    <location>
        <begin position="1"/>
        <end position="28"/>
    </location>
</feature>
<dbReference type="Gene3D" id="3.40.190.10">
    <property type="entry name" value="Periplasmic binding protein-like II"/>
    <property type="match status" value="2"/>
</dbReference>
<evidence type="ECO:0000313" key="3">
    <source>
        <dbReference type="EMBL" id="TVY03027.1"/>
    </source>
</evidence>
<sequence length="458" mass="50414">MKKEGTAVKARWKLLTTAAVLALSTALAGCGGSNGQDAAPSASGNGQQQTKAQDTNDKNFTIRVGAWFLDDRPHMQVFKKAVEEKYKTLYPNAQIQWDVVLGSTYFDKLRAQFASDSAPDVVFYQGQEFAKSGNLEDLSDEPWVSRLTDGAKMDVQSHYNGNTYALPMGMAIGGGVWYNKKIFADLDLQPPKTIDDWMQVNEKVKAAGKVPVTLGFKDSWTASMFLSQWFVSMGFSTDPQYGMKVYNGEIKLADDPAIRNVMETFEKMKKQEHFNKNALSIDWPQSGQMFASGDAAMIMQGAWMPGTNADNIQKGGFEPFDIGFFPLMDDKGNVSIQLSSNEAVGVNAKSKLKKEAKDLVNLITNQEIIAPFNKGEGSLAVLSDVTVQYDYPVLDELVDLVNKSNVIPYRLQNFIPASAHTSLVEAVTKVVSGVKFDPKDLEAAQDNFEKDKATVILP</sequence>
<feature type="region of interest" description="Disordered" evidence="1">
    <location>
        <begin position="34"/>
        <end position="55"/>
    </location>
</feature>
<comment type="caution">
    <text evidence="3">The sequence shown here is derived from an EMBL/GenBank/DDBJ whole genome shotgun (WGS) entry which is preliminary data.</text>
</comment>
<accession>A0A559JT35</accession>
<evidence type="ECO:0000256" key="2">
    <source>
        <dbReference type="SAM" id="SignalP"/>
    </source>
</evidence>
<name>A0A559JT35_9BACL</name>
<reference evidence="3 4" key="1">
    <citation type="submission" date="2019-07" db="EMBL/GenBank/DDBJ databases">
        <authorList>
            <person name="Kim J."/>
        </authorList>
    </citation>
    <scope>NUCLEOTIDE SEQUENCE [LARGE SCALE GENOMIC DNA]</scope>
    <source>
        <strain evidence="3 4">G13</strain>
    </source>
</reference>
<gene>
    <name evidence="3" type="ORF">FPZ45_03815</name>
</gene>
<dbReference type="InterPro" id="IPR006059">
    <property type="entry name" value="SBP"/>
</dbReference>
<keyword evidence="4" id="KW-1185">Reference proteome</keyword>
<proteinExistence type="predicted"/>
<dbReference type="SUPFAM" id="SSF53850">
    <property type="entry name" value="Periplasmic binding protein-like II"/>
    <property type="match status" value="1"/>
</dbReference>
<dbReference type="Pfam" id="PF01547">
    <property type="entry name" value="SBP_bac_1"/>
    <property type="match status" value="1"/>
</dbReference>
<protein>
    <submittedName>
        <fullName evidence="3">Carbohydrate ABC transporter substrate-binding protein</fullName>
    </submittedName>
</protein>
<feature type="compositionally biased region" description="Polar residues" evidence="1">
    <location>
        <begin position="42"/>
        <end position="53"/>
    </location>
</feature>
<keyword evidence="2" id="KW-0732">Signal</keyword>
<dbReference type="Proteomes" id="UP000316330">
    <property type="component" value="Unassembled WGS sequence"/>
</dbReference>
<dbReference type="PROSITE" id="PS51257">
    <property type="entry name" value="PROKAR_LIPOPROTEIN"/>
    <property type="match status" value="1"/>
</dbReference>
<dbReference type="AlphaFoldDB" id="A0A559JT35"/>
<evidence type="ECO:0000256" key="1">
    <source>
        <dbReference type="SAM" id="MobiDB-lite"/>
    </source>
</evidence>
<evidence type="ECO:0000313" key="4">
    <source>
        <dbReference type="Proteomes" id="UP000316330"/>
    </source>
</evidence>
<dbReference type="PANTHER" id="PTHR43649">
    <property type="entry name" value="ARABINOSE-BINDING PROTEIN-RELATED"/>
    <property type="match status" value="1"/>
</dbReference>
<feature type="chain" id="PRO_5039062809" evidence="2">
    <location>
        <begin position="29"/>
        <end position="458"/>
    </location>
</feature>
<dbReference type="InterPro" id="IPR050490">
    <property type="entry name" value="Bact_solute-bd_prot1"/>
</dbReference>
<organism evidence="3 4">
    <name type="scientific">Cohnella terricola</name>
    <dbReference type="NCBI Taxonomy" id="1289167"/>
    <lineage>
        <taxon>Bacteria</taxon>
        <taxon>Bacillati</taxon>
        <taxon>Bacillota</taxon>
        <taxon>Bacilli</taxon>
        <taxon>Bacillales</taxon>
        <taxon>Paenibacillaceae</taxon>
        <taxon>Cohnella</taxon>
    </lineage>
</organism>
<dbReference type="OrthoDB" id="2516337at2"/>
<dbReference type="EMBL" id="VNJJ01000002">
    <property type="protein sequence ID" value="TVY03027.1"/>
    <property type="molecule type" value="Genomic_DNA"/>
</dbReference>